<evidence type="ECO:0000256" key="1">
    <source>
        <dbReference type="SAM" id="Coils"/>
    </source>
</evidence>
<reference evidence="3" key="1">
    <citation type="submission" date="2017-02" db="UniProtKB">
        <authorList>
            <consortium name="WormBaseParasite"/>
        </authorList>
    </citation>
    <scope>IDENTIFICATION</scope>
</reference>
<keyword evidence="2" id="KW-1185">Reference proteome</keyword>
<evidence type="ECO:0000313" key="2">
    <source>
        <dbReference type="Proteomes" id="UP000050640"/>
    </source>
</evidence>
<keyword evidence="1" id="KW-0175">Coiled coil</keyword>
<dbReference type="STRING" id="1147741.A0A0R3RXE0"/>
<accession>A0A0R3RXE0</accession>
<dbReference type="Proteomes" id="UP000050640">
    <property type="component" value="Unplaced"/>
</dbReference>
<feature type="coiled-coil region" evidence="1">
    <location>
        <begin position="92"/>
        <end position="182"/>
    </location>
</feature>
<evidence type="ECO:0000313" key="3">
    <source>
        <dbReference type="WBParaSite" id="EEL_0000688601-mRNA-1"/>
    </source>
</evidence>
<dbReference type="AlphaFoldDB" id="A0A0R3RXE0"/>
<protein>
    <submittedName>
        <fullName evidence="3">Uncharacterized protein</fullName>
    </submittedName>
</protein>
<sequence length="247" mass="29083">MSALLDQKEETINAIINERNAIEAERNSLKQQVDTLKQRCHSLPSTEMELSNEGQNSTELMVRLCEKEDLLQQFTTEIAEKVQEITNLHNVIKDLRDVNNEKNQIIDDLNRITSEKEWNLGEYRQWLSDANNKVDNLERELNDVRQREKSNKTELDRLTSEMDEKNAKISELHNKLAKLESEAINVQYGKETIPDEQLSSELSALREKLLHMEEYVQFQDEELRRLREVKLMKMARLRKCLEIMSII</sequence>
<dbReference type="WBParaSite" id="EEL_0000688601-mRNA-1">
    <property type="protein sequence ID" value="EEL_0000688601-mRNA-1"/>
    <property type="gene ID" value="EEL_0000688601"/>
</dbReference>
<organism evidence="2 3">
    <name type="scientific">Elaeophora elaphi</name>
    <dbReference type="NCBI Taxonomy" id="1147741"/>
    <lineage>
        <taxon>Eukaryota</taxon>
        <taxon>Metazoa</taxon>
        <taxon>Ecdysozoa</taxon>
        <taxon>Nematoda</taxon>
        <taxon>Chromadorea</taxon>
        <taxon>Rhabditida</taxon>
        <taxon>Spirurina</taxon>
        <taxon>Spiruromorpha</taxon>
        <taxon>Filarioidea</taxon>
        <taxon>Onchocercidae</taxon>
        <taxon>Elaeophora</taxon>
    </lineage>
</organism>
<proteinExistence type="predicted"/>
<name>A0A0R3RXE0_9BILA</name>
<feature type="coiled-coil region" evidence="1">
    <location>
        <begin position="5"/>
        <end position="39"/>
    </location>
</feature>